<gene>
    <name evidence="1" type="ORF">SG35_031055</name>
</gene>
<name>A0AAE9YX66_9GAMM</name>
<reference evidence="1 2" key="1">
    <citation type="journal article" date="2015" name="Genome Announc.">
        <title>Draft Genome Sequences of Marine Isolates of Thalassomonas viridans and Thalassomonas actiniarum.</title>
        <authorList>
            <person name="Olonade I."/>
            <person name="van Zyl L.J."/>
            <person name="Trindade M."/>
        </authorList>
    </citation>
    <scope>NUCLEOTIDE SEQUENCE [LARGE SCALE GENOMIC DNA]</scope>
    <source>
        <strain evidence="1 2">A5K-106</strain>
    </source>
</reference>
<dbReference type="KEGG" id="tact:SG35_031055"/>
<organism evidence="1 2">
    <name type="scientific">Thalassomonas actiniarum</name>
    <dbReference type="NCBI Taxonomy" id="485447"/>
    <lineage>
        <taxon>Bacteria</taxon>
        <taxon>Pseudomonadati</taxon>
        <taxon>Pseudomonadota</taxon>
        <taxon>Gammaproteobacteria</taxon>
        <taxon>Alteromonadales</taxon>
        <taxon>Colwelliaceae</taxon>
        <taxon>Thalassomonas</taxon>
    </lineage>
</organism>
<protein>
    <submittedName>
        <fullName evidence="1">Uncharacterized protein</fullName>
    </submittedName>
</protein>
<keyword evidence="2" id="KW-1185">Reference proteome</keyword>
<sequence>MYFLFSFCFLVGCQSTADNTAISQDLSGIELDNPKISNRDMAITGLEQQIHIQDKETVLAADGDNFQVPNQKTSTVSDVNLQQASSRLINKQVCREDVKVKYRVTHSNGTKGSYAAKVQAQGIALALSPEGQSIKVKITGWYSENANLRQWQPYLTEVPMAERISLKTNAESWDDTKHWHLCSLH</sequence>
<accession>A0AAE9YX66</accession>
<evidence type="ECO:0000313" key="2">
    <source>
        <dbReference type="Proteomes" id="UP000032568"/>
    </source>
</evidence>
<evidence type="ECO:0000313" key="1">
    <source>
        <dbReference type="EMBL" id="WDE02197.1"/>
    </source>
</evidence>
<dbReference type="AlphaFoldDB" id="A0AAE9YX66"/>
<reference evidence="1 2" key="2">
    <citation type="journal article" date="2022" name="Mar. Drugs">
        <title>Bioassay-Guided Fractionation Leads to the Detection of Cholic Acid Generated by the Rare Thalassomonas sp.</title>
        <authorList>
            <person name="Pheiffer F."/>
            <person name="Schneider Y.K."/>
            <person name="Hansen E.H."/>
            <person name="Andersen J.H."/>
            <person name="Isaksson J."/>
            <person name="Busche T."/>
            <person name="R C."/>
            <person name="Kalinowski J."/>
            <person name="Zyl L.V."/>
            <person name="Trindade M."/>
        </authorList>
    </citation>
    <scope>NUCLEOTIDE SEQUENCE [LARGE SCALE GENOMIC DNA]</scope>
    <source>
        <strain evidence="1 2">A5K-106</strain>
    </source>
</reference>
<dbReference type="EMBL" id="CP059736">
    <property type="protein sequence ID" value="WDE02197.1"/>
    <property type="molecule type" value="Genomic_DNA"/>
</dbReference>
<dbReference type="RefSeq" id="WP_044831046.1">
    <property type="nucleotide sequence ID" value="NZ_CP059736.1"/>
</dbReference>
<proteinExistence type="predicted"/>
<dbReference type="Proteomes" id="UP000032568">
    <property type="component" value="Chromosome pTact"/>
</dbReference>